<evidence type="ECO:0008006" key="4">
    <source>
        <dbReference type="Google" id="ProtNLM"/>
    </source>
</evidence>
<gene>
    <name evidence="2" type="ORF">OB69_14515</name>
</gene>
<accession>A0A0L8AHT2</accession>
<evidence type="ECO:0000313" key="2">
    <source>
        <dbReference type="EMBL" id="KOF01948.1"/>
    </source>
</evidence>
<feature type="signal peptide" evidence="1">
    <location>
        <begin position="1"/>
        <end position="22"/>
    </location>
</feature>
<organism evidence="2 3">
    <name type="scientific">Roseivirga seohaensis subsp. aquiponti</name>
    <dbReference type="NCBI Taxonomy" id="1566026"/>
    <lineage>
        <taxon>Bacteria</taxon>
        <taxon>Pseudomonadati</taxon>
        <taxon>Bacteroidota</taxon>
        <taxon>Cytophagia</taxon>
        <taxon>Cytophagales</taxon>
        <taxon>Roseivirgaceae</taxon>
        <taxon>Roseivirga</taxon>
    </lineage>
</organism>
<keyword evidence="3" id="KW-1185">Reference proteome</keyword>
<evidence type="ECO:0000313" key="3">
    <source>
        <dbReference type="Proteomes" id="UP000036908"/>
    </source>
</evidence>
<dbReference type="RefSeq" id="WP_053224467.1">
    <property type="nucleotide sequence ID" value="NZ_JSVA01000017.1"/>
</dbReference>
<protein>
    <recommendedName>
        <fullName evidence="4">6-bladed beta-propeller</fullName>
    </recommendedName>
</protein>
<dbReference type="EMBL" id="JSVA01000017">
    <property type="protein sequence ID" value="KOF01948.1"/>
    <property type="molecule type" value="Genomic_DNA"/>
</dbReference>
<evidence type="ECO:0000256" key="1">
    <source>
        <dbReference type="SAM" id="SignalP"/>
    </source>
</evidence>
<name>A0A0L8AHT2_9BACT</name>
<dbReference type="PATRIC" id="fig|1566026.4.peg.1214"/>
<keyword evidence="1" id="KW-0732">Signal</keyword>
<sequence>MRKKIFQLLTFILLLWSCSTNEDSKSDSVESTIYKIDLSKQSVSGSEAPKLSLLADKIEYIPLETTEGSYVKGNHRVYVSAKYIYTKAFRQILQFDRRDGTFIKELGQYGQGPNEYIATLPAVHSINIDELLVETAKHIKKIDAETNQLVTIAKKMLSSQGFAMLDTGVFVSFLPNVACVEKDRLVVYNQEGVEIKRYPNHLRCQLNDKSTISFDNSEGQFYYHNSNVFFKEVYNDTIFKVGKERLEKYAYFYLGDEGIPYSEKENLNERIKWGKVIVTDAFESEDYIFFTYVFENATFNGVFDKNKRIIFIPEKKTDQNGIQDDINGFLDFKSLTIGEENEIVSYFYPQDILNWFEEREDNQNIPESLRNLKELEYDDNPVIAIVKLKEN</sequence>
<dbReference type="OrthoDB" id="1091820at2"/>
<comment type="caution">
    <text evidence="2">The sequence shown here is derived from an EMBL/GenBank/DDBJ whole genome shotgun (WGS) entry which is preliminary data.</text>
</comment>
<reference evidence="3" key="1">
    <citation type="submission" date="2014-11" db="EMBL/GenBank/DDBJ databases">
        <title>Genome sequencing of Roseivirga sp. D-25.</title>
        <authorList>
            <person name="Selvaratnam C."/>
            <person name="Thevarajoo S."/>
            <person name="Goh K.M."/>
            <person name="Eee R."/>
            <person name="Chan K.-G."/>
            <person name="Chong C.S."/>
        </authorList>
    </citation>
    <scope>NUCLEOTIDE SEQUENCE [LARGE SCALE GENOMIC DNA]</scope>
    <source>
        <strain evidence="3">D-25</strain>
    </source>
</reference>
<dbReference type="Proteomes" id="UP000036908">
    <property type="component" value="Unassembled WGS sequence"/>
</dbReference>
<dbReference type="AlphaFoldDB" id="A0A0L8AHT2"/>
<dbReference type="Pfam" id="PF17170">
    <property type="entry name" value="DUF5128"/>
    <property type="match status" value="1"/>
</dbReference>
<feature type="chain" id="PRO_5005580264" description="6-bladed beta-propeller" evidence="1">
    <location>
        <begin position="23"/>
        <end position="391"/>
    </location>
</feature>
<proteinExistence type="predicted"/>